<evidence type="ECO:0000313" key="3">
    <source>
        <dbReference type="EMBL" id="CAF4075546.1"/>
    </source>
</evidence>
<dbReference type="Proteomes" id="UP000663844">
    <property type="component" value="Unassembled WGS sequence"/>
</dbReference>
<dbReference type="AlphaFoldDB" id="A0A814ZBL6"/>
<protein>
    <submittedName>
        <fullName evidence="2">Uncharacterized protein</fullName>
    </submittedName>
</protein>
<name>A0A814ZBL6_9BILA</name>
<dbReference type="Proteomes" id="UP000663845">
    <property type="component" value="Unassembled WGS sequence"/>
</dbReference>
<dbReference type="EMBL" id="CAJNOG010000436">
    <property type="protein sequence ID" value="CAF1240838.1"/>
    <property type="molecule type" value="Genomic_DNA"/>
</dbReference>
<accession>A0A814ZBL6</accession>
<organism evidence="2 4">
    <name type="scientific">Adineta steineri</name>
    <dbReference type="NCBI Taxonomy" id="433720"/>
    <lineage>
        <taxon>Eukaryota</taxon>
        <taxon>Metazoa</taxon>
        <taxon>Spiralia</taxon>
        <taxon>Gnathifera</taxon>
        <taxon>Rotifera</taxon>
        <taxon>Eurotatoria</taxon>
        <taxon>Bdelloidea</taxon>
        <taxon>Adinetida</taxon>
        <taxon>Adinetidae</taxon>
        <taxon>Adineta</taxon>
    </lineage>
</organism>
<dbReference type="InterPro" id="IPR026755">
    <property type="entry name" value="Fam221a/b"/>
</dbReference>
<evidence type="ECO:0000313" key="4">
    <source>
        <dbReference type="Proteomes" id="UP000663845"/>
    </source>
</evidence>
<evidence type="ECO:0000313" key="2">
    <source>
        <dbReference type="EMBL" id="CAF1240838.1"/>
    </source>
</evidence>
<comment type="caution">
    <text evidence="2">The sequence shown here is derived from an EMBL/GenBank/DDBJ whole genome shotgun (WGS) entry which is preliminary data.</text>
</comment>
<comment type="similarity">
    <text evidence="1">Belongs to the FAM221 family.</text>
</comment>
<sequence>MYHGFSEYKTDFTKIPGARPILISCRFVSFEYVANASDTSDPNCRCKHSLDTHETGPPYRSEGYLRLDPSGRSRLDDDFLNQPITDMDHPILREHVFLDPNSKYDFILFYFIHDFIVFIQGTAA</sequence>
<evidence type="ECO:0000256" key="1">
    <source>
        <dbReference type="ARBA" id="ARBA00011026"/>
    </source>
</evidence>
<gene>
    <name evidence="2" type="ORF">JYZ213_LOCUS29062</name>
    <name evidence="3" type="ORF">OXD698_LOCUS33975</name>
</gene>
<reference evidence="2" key="1">
    <citation type="submission" date="2021-02" db="EMBL/GenBank/DDBJ databases">
        <authorList>
            <person name="Nowell W R."/>
        </authorList>
    </citation>
    <scope>NUCLEOTIDE SEQUENCE</scope>
</reference>
<proteinExistence type="inferred from homology"/>
<dbReference type="Pfam" id="PF14753">
    <property type="entry name" value="FAM221"/>
    <property type="match status" value="1"/>
</dbReference>
<dbReference type="EMBL" id="CAJOAZ010004799">
    <property type="protein sequence ID" value="CAF4075546.1"/>
    <property type="molecule type" value="Genomic_DNA"/>
</dbReference>